<accession>A0A2S4UTC8</accession>
<proteinExistence type="predicted"/>
<gene>
    <name evidence="2" type="ORF">PSTT_13095</name>
</gene>
<reference evidence="2" key="1">
    <citation type="submission" date="2017-12" db="EMBL/GenBank/DDBJ databases">
        <title>Gene loss provides genomic basis for host adaptation in cereal stripe rust fungi.</title>
        <authorList>
            <person name="Xia C."/>
        </authorList>
    </citation>
    <scope>NUCLEOTIDE SEQUENCE [LARGE SCALE GENOMIC DNA]</scope>
    <source>
        <strain evidence="2">93-210</strain>
    </source>
</reference>
<evidence type="ECO:0000256" key="1">
    <source>
        <dbReference type="SAM" id="MobiDB-lite"/>
    </source>
</evidence>
<dbReference type="VEuPathDB" id="FungiDB:PSTT_13095"/>
<dbReference type="Proteomes" id="UP000239156">
    <property type="component" value="Unassembled WGS sequence"/>
</dbReference>
<dbReference type="VEuPathDB" id="FungiDB:PSHT_08124"/>
<evidence type="ECO:0000313" key="3">
    <source>
        <dbReference type="Proteomes" id="UP000239156"/>
    </source>
</evidence>
<sequence>MCAFEDGGLWQPGLIRWPSPPGVIPRVSPVWSQMTSSLNPATPELAGQTIQDEQPHTKTQRTDSSHKDIKRESDTEPFQESHNFINLSAKPMSTRIMQSVSSEEIDGIIDLMERFQKQEKRINTLKESLDPHILSTRTAVSHLSHLGSRAKKTSELIEEQSNGFIRLAKNDINQQIDADSVGRLKDFSDTQSDLLGGDQLELARSKLLEANIKLERYIARQRHYERRLATHFSIVRRLVLILLTIKILIDLRIMHQFIEVINEIIPLLEYLSSIFIPIRPNHHQNQNLIDHSASTTTKVGSYHHDNVGNHESQSHKKRVFSDFLAYFFWIILLKLEFF</sequence>
<dbReference type="AlphaFoldDB" id="A0A2S4UTC8"/>
<keyword evidence="3" id="KW-1185">Reference proteome</keyword>
<protein>
    <submittedName>
        <fullName evidence="2">Uncharacterized protein</fullName>
    </submittedName>
</protein>
<dbReference type="EMBL" id="PKSL01000177">
    <property type="protein sequence ID" value="POW00543.1"/>
    <property type="molecule type" value="Genomic_DNA"/>
</dbReference>
<comment type="caution">
    <text evidence="2">The sequence shown here is derived from an EMBL/GenBank/DDBJ whole genome shotgun (WGS) entry which is preliminary data.</text>
</comment>
<feature type="compositionally biased region" description="Basic and acidic residues" evidence="1">
    <location>
        <begin position="53"/>
        <end position="74"/>
    </location>
</feature>
<feature type="region of interest" description="Disordered" evidence="1">
    <location>
        <begin position="34"/>
        <end position="78"/>
    </location>
</feature>
<evidence type="ECO:0000313" key="2">
    <source>
        <dbReference type="EMBL" id="POW00543.1"/>
    </source>
</evidence>
<name>A0A2S4UTC8_9BASI</name>
<organism evidence="2 3">
    <name type="scientific">Puccinia striiformis</name>
    <dbReference type="NCBI Taxonomy" id="27350"/>
    <lineage>
        <taxon>Eukaryota</taxon>
        <taxon>Fungi</taxon>
        <taxon>Dikarya</taxon>
        <taxon>Basidiomycota</taxon>
        <taxon>Pucciniomycotina</taxon>
        <taxon>Pucciniomycetes</taxon>
        <taxon>Pucciniales</taxon>
        <taxon>Pucciniaceae</taxon>
        <taxon>Puccinia</taxon>
    </lineage>
</organism>